<organism evidence="1 2">
    <name type="scientific">Prorocentrum cordatum</name>
    <dbReference type="NCBI Taxonomy" id="2364126"/>
    <lineage>
        <taxon>Eukaryota</taxon>
        <taxon>Sar</taxon>
        <taxon>Alveolata</taxon>
        <taxon>Dinophyceae</taxon>
        <taxon>Prorocentrales</taxon>
        <taxon>Prorocentraceae</taxon>
        <taxon>Prorocentrum</taxon>
    </lineage>
</organism>
<comment type="caution">
    <text evidence="1">The sequence shown here is derived from an EMBL/GenBank/DDBJ whole genome shotgun (WGS) entry which is preliminary data.</text>
</comment>
<evidence type="ECO:0000313" key="2">
    <source>
        <dbReference type="Proteomes" id="UP001189429"/>
    </source>
</evidence>
<accession>A0ABN9Q9G8</accession>
<keyword evidence="2" id="KW-1185">Reference proteome</keyword>
<gene>
    <name evidence="1" type="ORF">PCOR1329_LOCUS9802</name>
</gene>
<dbReference type="EMBL" id="CAUYUJ010002752">
    <property type="protein sequence ID" value="CAK0802229.1"/>
    <property type="molecule type" value="Genomic_DNA"/>
</dbReference>
<feature type="non-terminal residue" evidence="1">
    <location>
        <position position="1"/>
    </location>
</feature>
<reference evidence="1" key="1">
    <citation type="submission" date="2023-10" db="EMBL/GenBank/DDBJ databases">
        <authorList>
            <person name="Chen Y."/>
            <person name="Shah S."/>
            <person name="Dougan E. K."/>
            <person name="Thang M."/>
            <person name="Chan C."/>
        </authorList>
    </citation>
    <scope>NUCLEOTIDE SEQUENCE [LARGE SCALE GENOMIC DNA]</scope>
</reference>
<sequence>DTALALFPRGAGGSPPEPLPQELGCACCGSDGGARRLLAVTARAYVQFALRLDVEALRPCFAKVVSWARGPQERVLLRQADRKALKSAAPDVPGDADDACRALALFSVMDALVAEVAELAEDMLLPLTYKDLASCLGASRLCAQRLAAQNKPTGAKRKAGGASAQKVLQGHTWWWFEVSTAALGFLGAAVAPAGERSETSKAVAEAISELREPCCNMLDVFALLPALEERPLRRSSSCGPCRRRWCPLRQPRTATA</sequence>
<name>A0ABN9Q9G8_9DINO</name>
<dbReference type="Proteomes" id="UP001189429">
    <property type="component" value="Unassembled WGS sequence"/>
</dbReference>
<protein>
    <submittedName>
        <fullName evidence="1">Uncharacterized protein</fullName>
    </submittedName>
</protein>
<evidence type="ECO:0000313" key="1">
    <source>
        <dbReference type="EMBL" id="CAK0802229.1"/>
    </source>
</evidence>
<proteinExistence type="predicted"/>